<keyword evidence="4" id="KW-1003">Cell membrane</keyword>
<gene>
    <name evidence="12" type="ORF">HCZ30_15155</name>
</gene>
<sequence length="424" mass="44235">MEGFDLFIISTGIILYALISGKADKKSFTGPIAFTVFGLVVGAGLLDLIDIPIHNEALNTLAEITLVVTLFCDAARIDVTKLSREHNLPIKLLALGLPMTMALGAAVAWAIFPEIGIGAALLIGIALAPTDAALGQAVVSNKAVPQRIRQALNVESGLNDGLAYPALLIAVSIAIATSEARGASAWVAFVAAQVVLGPLVGIIIGGIGGRWAEKSAASGAMNEAFSQIIVLGLALASYSGAEIVGGNGFLAAFAAGLMIARRAKHIVREATQFGEAEGQLLGLIVFIVFGAVLVPDAFKNGMDWRIWPYAILSLTVIRMAPVAISLIGSGLRPNTVAFIGWFGPRGLASILYVLLLLEESEISMDGVIVQTVFATVILSIIAHGLSAVPFARAYAASTSKDAEEESKQVHSFAHKSTGKKRVQS</sequence>
<evidence type="ECO:0000256" key="2">
    <source>
        <dbReference type="ARBA" id="ARBA00022448"/>
    </source>
</evidence>
<dbReference type="Proteomes" id="UP000709466">
    <property type="component" value="Unassembled WGS sequence"/>
</dbReference>
<evidence type="ECO:0000256" key="4">
    <source>
        <dbReference type="ARBA" id="ARBA00022475"/>
    </source>
</evidence>
<organism evidence="12 13">
    <name type="scientific">Marivivens donghaensis</name>
    <dbReference type="NCBI Taxonomy" id="1699413"/>
    <lineage>
        <taxon>Bacteria</taxon>
        <taxon>Pseudomonadati</taxon>
        <taxon>Pseudomonadota</taxon>
        <taxon>Alphaproteobacteria</taxon>
        <taxon>Rhodobacterales</taxon>
        <taxon>Paracoccaceae</taxon>
        <taxon>Marivivens group</taxon>
        <taxon>Marivivens</taxon>
    </lineage>
</organism>
<feature type="transmembrane region" description="Helical" evidence="10">
    <location>
        <begin position="118"/>
        <end position="140"/>
    </location>
</feature>
<feature type="transmembrane region" description="Helical" evidence="10">
    <location>
        <begin position="184"/>
        <end position="207"/>
    </location>
</feature>
<evidence type="ECO:0000256" key="7">
    <source>
        <dbReference type="ARBA" id="ARBA00023065"/>
    </source>
</evidence>
<evidence type="ECO:0000256" key="8">
    <source>
        <dbReference type="ARBA" id="ARBA00023136"/>
    </source>
</evidence>
<evidence type="ECO:0000256" key="10">
    <source>
        <dbReference type="SAM" id="Phobius"/>
    </source>
</evidence>
<feature type="transmembrane region" description="Helical" evidence="10">
    <location>
        <begin position="336"/>
        <end position="355"/>
    </location>
</feature>
<keyword evidence="5 10" id="KW-0812">Transmembrane</keyword>
<feature type="transmembrane region" description="Helical" evidence="10">
    <location>
        <begin position="367"/>
        <end position="391"/>
    </location>
</feature>
<keyword evidence="3" id="KW-0050">Antiport</keyword>
<dbReference type="Gene3D" id="1.20.1530.20">
    <property type="match status" value="1"/>
</dbReference>
<dbReference type="RefSeq" id="WP_167639152.1">
    <property type="nucleotide sequence ID" value="NZ_JAATOP010000013.1"/>
</dbReference>
<feature type="transmembrane region" description="Helical" evidence="10">
    <location>
        <begin position="61"/>
        <end position="80"/>
    </location>
</feature>
<feature type="compositionally biased region" description="Basic residues" evidence="9">
    <location>
        <begin position="412"/>
        <end position="424"/>
    </location>
</feature>
<dbReference type="PANTHER" id="PTHR32507">
    <property type="entry name" value="NA(+)/H(+) ANTIPORTER 1"/>
    <property type="match status" value="1"/>
</dbReference>
<feature type="transmembrane region" description="Helical" evidence="10">
    <location>
        <begin position="30"/>
        <end position="49"/>
    </location>
</feature>
<feature type="transmembrane region" description="Helical" evidence="10">
    <location>
        <begin position="243"/>
        <end position="260"/>
    </location>
</feature>
<evidence type="ECO:0000313" key="13">
    <source>
        <dbReference type="Proteomes" id="UP000709466"/>
    </source>
</evidence>
<name>A0ABX0W0P5_9RHOB</name>
<dbReference type="InterPro" id="IPR006153">
    <property type="entry name" value="Cation/H_exchanger_TM"/>
</dbReference>
<evidence type="ECO:0000313" key="12">
    <source>
        <dbReference type="EMBL" id="NIY73766.1"/>
    </source>
</evidence>
<keyword evidence="6 10" id="KW-1133">Transmembrane helix</keyword>
<keyword evidence="13" id="KW-1185">Reference proteome</keyword>
<dbReference type="EMBL" id="JAATOP010000013">
    <property type="protein sequence ID" value="NIY73766.1"/>
    <property type="molecule type" value="Genomic_DNA"/>
</dbReference>
<evidence type="ECO:0000256" key="5">
    <source>
        <dbReference type="ARBA" id="ARBA00022692"/>
    </source>
</evidence>
<feature type="transmembrane region" description="Helical" evidence="10">
    <location>
        <begin position="6"/>
        <end position="23"/>
    </location>
</feature>
<protein>
    <recommendedName>
        <fullName evidence="11">Cation/H+ exchanger transmembrane domain-containing protein</fullName>
    </recommendedName>
</protein>
<keyword evidence="8 10" id="KW-0472">Membrane</keyword>
<keyword evidence="7" id="KW-0406">Ion transport</keyword>
<proteinExistence type="predicted"/>
<keyword evidence="2" id="KW-0813">Transport</keyword>
<comment type="caution">
    <text evidence="12">The sequence shown here is derived from an EMBL/GenBank/DDBJ whole genome shotgun (WGS) entry which is preliminary data.</text>
</comment>
<reference evidence="12 13" key="1">
    <citation type="submission" date="2020-03" db="EMBL/GenBank/DDBJ databases">
        <title>Bacterial isolates of synthetic phycosphere.</title>
        <authorList>
            <person name="Fu H."/>
            <person name="Moran M.A."/>
        </authorList>
    </citation>
    <scope>NUCLEOTIDE SEQUENCE [LARGE SCALE GENOMIC DNA]</scope>
    <source>
        <strain evidence="12 13">HF1</strain>
    </source>
</reference>
<dbReference type="Pfam" id="PF00999">
    <property type="entry name" value="Na_H_Exchanger"/>
    <property type="match status" value="1"/>
</dbReference>
<comment type="subcellular location">
    <subcellularLocation>
        <location evidence="1">Cell membrane</location>
        <topology evidence="1">Multi-pass membrane protein</topology>
    </subcellularLocation>
</comment>
<accession>A0ABX0W0P5</accession>
<evidence type="ECO:0000256" key="9">
    <source>
        <dbReference type="SAM" id="MobiDB-lite"/>
    </source>
</evidence>
<evidence type="ECO:0000256" key="6">
    <source>
        <dbReference type="ARBA" id="ARBA00022989"/>
    </source>
</evidence>
<feature type="region of interest" description="Disordered" evidence="9">
    <location>
        <begin position="400"/>
        <end position="424"/>
    </location>
</feature>
<dbReference type="InterPro" id="IPR038770">
    <property type="entry name" value="Na+/solute_symporter_sf"/>
</dbReference>
<feature type="domain" description="Cation/H+ exchanger transmembrane" evidence="11">
    <location>
        <begin position="26"/>
        <end position="391"/>
    </location>
</feature>
<evidence type="ECO:0000259" key="11">
    <source>
        <dbReference type="Pfam" id="PF00999"/>
    </source>
</evidence>
<feature type="transmembrane region" description="Helical" evidence="10">
    <location>
        <begin position="304"/>
        <end position="324"/>
    </location>
</feature>
<evidence type="ECO:0000256" key="1">
    <source>
        <dbReference type="ARBA" id="ARBA00004651"/>
    </source>
</evidence>
<dbReference type="PANTHER" id="PTHR32507:SF8">
    <property type="entry name" value="CNH1P"/>
    <property type="match status" value="1"/>
</dbReference>
<evidence type="ECO:0000256" key="3">
    <source>
        <dbReference type="ARBA" id="ARBA00022449"/>
    </source>
</evidence>
<feature type="transmembrane region" description="Helical" evidence="10">
    <location>
        <begin position="280"/>
        <end position="298"/>
    </location>
</feature>
<feature type="transmembrane region" description="Helical" evidence="10">
    <location>
        <begin position="92"/>
        <end position="112"/>
    </location>
</feature>